<gene>
    <name evidence="1" type="ORF">BpHYR1_017066</name>
</gene>
<name>A0A3M7RQV1_BRAPC</name>
<evidence type="ECO:0000313" key="1">
    <source>
        <dbReference type="EMBL" id="RNA25668.1"/>
    </source>
</evidence>
<sequence length="137" mass="15309">MRAIFISTNAIIKYDMENRCKTPIILNSLNFKSDEFEVTRPKKNSSIALLTILIMTIDNLKLFCLTMLLNDRGIDTPIRNMNIGNTTHTSQNINTFYSVGSATLSPSINIKKTVCLIQQSMVGTYLASHCLQSSNSN</sequence>
<protein>
    <submittedName>
        <fullName evidence="1">Uncharacterized protein</fullName>
    </submittedName>
</protein>
<reference evidence="1 2" key="1">
    <citation type="journal article" date="2018" name="Sci. Rep.">
        <title>Genomic signatures of local adaptation to the degree of environmental predictability in rotifers.</title>
        <authorList>
            <person name="Franch-Gras L."/>
            <person name="Hahn C."/>
            <person name="Garcia-Roger E.M."/>
            <person name="Carmona M.J."/>
            <person name="Serra M."/>
            <person name="Gomez A."/>
        </authorList>
    </citation>
    <scope>NUCLEOTIDE SEQUENCE [LARGE SCALE GENOMIC DNA]</scope>
    <source>
        <strain evidence="1">HYR1</strain>
    </source>
</reference>
<evidence type="ECO:0000313" key="2">
    <source>
        <dbReference type="Proteomes" id="UP000276133"/>
    </source>
</evidence>
<dbReference type="EMBL" id="REGN01002888">
    <property type="protein sequence ID" value="RNA25668.1"/>
    <property type="molecule type" value="Genomic_DNA"/>
</dbReference>
<dbReference type="AlphaFoldDB" id="A0A3M7RQV1"/>
<comment type="caution">
    <text evidence="1">The sequence shown here is derived from an EMBL/GenBank/DDBJ whole genome shotgun (WGS) entry which is preliminary data.</text>
</comment>
<keyword evidence="2" id="KW-1185">Reference proteome</keyword>
<dbReference type="Proteomes" id="UP000276133">
    <property type="component" value="Unassembled WGS sequence"/>
</dbReference>
<organism evidence="1 2">
    <name type="scientific">Brachionus plicatilis</name>
    <name type="common">Marine rotifer</name>
    <name type="synonym">Brachionus muelleri</name>
    <dbReference type="NCBI Taxonomy" id="10195"/>
    <lineage>
        <taxon>Eukaryota</taxon>
        <taxon>Metazoa</taxon>
        <taxon>Spiralia</taxon>
        <taxon>Gnathifera</taxon>
        <taxon>Rotifera</taxon>
        <taxon>Eurotatoria</taxon>
        <taxon>Monogononta</taxon>
        <taxon>Pseudotrocha</taxon>
        <taxon>Ploima</taxon>
        <taxon>Brachionidae</taxon>
        <taxon>Brachionus</taxon>
    </lineage>
</organism>
<proteinExistence type="predicted"/>
<accession>A0A3M7RQV1</accession>